<evidence type="ECO:0000256" key="1">
    <source>
        <dbReference type="SAM" id="MobiDB-lite"/>
    </source>
</evidence>
<reference evidence="3 4" key="1">
    <citation type="submission" date="2024-05" db="EMBL/GenBank/DDBJ databases">
        <title>A draft genome resource for the thread blight pathogen Marasmius tenuissimus strain MS-2.</title>
        <authorList>
            <person name="Yulfo-Soto G.E."/>
            <person name="Baruah I.K."/>
            <person name="Amoako-Attah I."/>
            <person name="Bukari Y."/>
            <person name="Meinhardt L.W."/>
            <person name="Bailey B.A."/>
            <person name="Cohen S.P."/>
        </authorList>
    </citation>
    <scope>NUCLEOTIDE SEQUENCE [LARGE SCALE GENOMIC DNA]</scope>
    <source>
        <strain evidence="3 4">MS-2</strain>
    </source>
</reference>
<accession>A0ABR2ZXN5</accession>
<feature type="transmembrane region" description="Helical" evidence="2">
    <location>
        <begin position="125"/>
        <end position="146"/>
    </location>
</feature>
<evidence type="ECO:0008006" key="5">
    <source>
        <dbReference type="Google" id="ProtNLM"/>
    </source>
</evidence>
<dbReference type="EMBL" id="JBBXMP010000042">
    <property type="protein sequence ID" value="KAL0065849.1"/>
    <property type="molecule type" value="Genomic_DNA"/>
</dbReference>
<dbReference type="Proteomes" id="UP001437256">
    <property type="component" value="Unassembled WGS sequence"/>
</dbReference>
<keyword evidence="4" id="KW-1185">Reference proteome</keyword>
<keyword evidence="2" id="KW-0812">Transmembrane</keyword>
<evidence type="ECO:0000313" key="4">
    <source>
        <dbReference type="Proteomes" id="UP001437256"/>
    </source>
</evidence>
<feature type="region of interest" description="Disordered" evidence="1">
    <location>
        <begin position="1"/>
        <end position="50"/>
    </location>
</feature>
<sequence length="230" mass="25878">MACPNDRYPGPHGQVSEPLYNQENALDAPQSPFRVTPCSTSGEKEKETAPRGPFPVAKVIYASTFVLIFAFAAVALGIDSWELHHYGEGYTNYPTMKYKHVLGLILFNCIFTFLWLIAHPFISMGVSMFVTFMNAVFWGTAAGVLWSELSRARFGAFHCTNDPIEWFPENWRPYRSECGLLTALHGFCWAEWGILVLLLVGSFLHKVELRPRAHVSYYGTAKAPGTMKMV</sequence>
<keyword evidence="2" id="KW-0472">Membrane</keyword>
<feature type="transmembrane region" description="Helical" evidence="2">
    <location>
        <begin position="98"/>
        <end position="118"/>
    </location>
</feature>
<feature type="transmembrane region" description="Helical" evidence="2">
    <location>
        <begin position="59"/>
        <end position="78"/>
    </location>
</feature>
<comment type="caution">
    <text evidence="3">The sequence shown here is derived from an EMBL/GenBank/DDBJ whole genome shotgun (WGS) entry which is preliminary data.</text>
</comment>
<protein>
    <recommendedName>
        <fullName evidence="5">MARVEL domain-containing protein</fullName>
    </recommendedName>
</protein>
<organism evidence="3 4">
    <name type="scientific">Marasmius tenuissimus</name>
    <dbReference type="NCBI Taxonomy" id="585030"/>
    <lineage>
        <taxon>Eukaryota</taxon>
        <taxon>Fungi</taxon>
        <taxon>Dikarya</taxon>
        <taxon>Basidiomycota</taxon>
        <taxon>Agaricomycotina</taxon>
        <taxon>Agaricomycetes</taxon>
        <taxon>Agaricomycetidae</taxon>
        <taxon>Agaricales</taxon>
        <taxon>Marasmiineae</taxon>
        <taxon>Marasmiaceae</taxon>
        <taxon>Marasmius</taxon>
    </lineage>
</organism>
<gene>
    <name evidence="3" type="ORF">AAF712_007152</name>
</gene>
<keyword evidence="2" id="KW-1133">Transmembrane helix</keyword>
<evidence type="ECO:0000313" key="3">
    <source>
        <dbReference type="EMBL" id="KAL0065849.1"/>
    </source>
</evidence>
<proteinExistence type="predicted"/>
<evidence type="ECO:0000256" key="2">
    <source>
        <dbReference type="SAM" id="Phobius"/>
    </source>
</evidence>
<name>A0ABR2ZXN5_9AGAR</name>
<feature type="transmembrane region" description="Helical" evidence="2">
    <location>
        <begin position="180"/>
        <end position="204"/>
    </location>
</feature>